<feature type="domain" description="Methyltransferase type 11" evidence="4">
    <location>
        <begin position="31"/>
        <end position="118"/>
    </location>
</feature>
<dbReference type="PANTHER" id="PTHR43464">
    <property type="entry name" value="METHYLTRANSFERASE"/>
    <property type="match status" value="1"/>
</dbReference>
<accession>A0A2H0UYH9</accession>
<evidence type="ECO:0000313" key="5">
    <source>
        <dbReference type="EMBL" id="PIR91868.1"/>
    </source>
</evidence>
<dbReference type="Pfam" id="PF08241">
    <property type="entry name" value="Methyltransf_11"/>
    <property type="match status" value="1"/>
</dbReference>
<evidence type="ECO:0000313" key="6">
    <source>
        <dbReference type="Proteomes" id="UP000228906"/>
    </source>
</evidence>
<dbReference type="InterPro" id="IPR013216">
    <property type="entry name" value="Methyltransf_11"/>
</dbReference>
<dbReference type="GO" id="GO:0008757">
    <property type="term" value="F:S-adenosylmethionine-dependent methyltransferase activity"/>
    <property type="evidence" value="ECO:0007669"/>
    <property type="project" value="InterPro"/>
</dbReference>
<comment type="caution">
    <text evidence="5">The sequence shown here is derived from an EMBL/GenBank/DDBJ whole genome shotgun (WGS) entry which is preliminary data.</text>
</comment>
<evidence type="ECO:0000259" key="4">
    <source>
        <dbReference type="Pfam" id="PF08241"/>
    </source>
</evidence>
<keyword evidence="1" id="KW-0489">Methyltransferase</keyword>
<dbReference type="EMBL" id="PFAV01000001">
    <property type="protein sequence ID" value="PIR91868.1"/>
    <property type="molecule type" value="Genomic_DNA"/>
</dbReference>
<keyword evidence="3" id="KW-0949">S-adenosyl-L-methionine</keyword>
<dbReference type="AlphaFoldDB" id="A0A2H0UYH9"/>
<name>A0A2H0UYH9_9BACT</name>
<proteinExistence type="predicted"/>
<keyword evidence="2" id="KW-0808">Transferase</keyword>
<gene>
    <name evidence="5" type="ORF">COU03_00040</name>
</gene>
<dbReference type="Proteomes" id="UP000228906">
    <property type="component" value="Unassembled WGS sequence"/>
</dbReference>
<sequence>MSKPSFFYILRKKLAKKDFLYEFYFKDKAVLDIGCGQGEFLKNNKEKIYGIDANPAVVKELAAAGYKVKMNDVTNLDFADGAFEAVHCRNVIEHLEIESARGLLLEIKRALKPGGLAVLSSEMPTKKFWNTFGHVKPYPPQAIAKLLREDSGEKFAEINDLEILDCFYFGDYYGNKFWYGLSVLAAFYLPVFRREYFLVLKKR</sequence>
<dbReference type="CDD" id="cd02440">
    <property type="entry name" value="AdoMet_MTases"/>
    <property type="match status" value="1"/>
</dbReference>
<evidence type="ECO:0000256" key="3">
    <source>
        <dbReference type="ARBA" id="ARBA00022691"/>
    </source>
</evidence>
<protein>
    <recommendedName>
        <fullName evidence="4">Methyltransferase type 11 domain-containing protein</fullName>
    </recommendedName>
</protein>
<organism evidence="5 6">
    <name type="scientific">bacterium (Candidatus Gribaldobacteria) CG10_big_fil_rev_8_21_14_0_10_41_12</name>
    <dbReference type="NCBI Taxonomy" id="2014277"/>
    <lineage>
        <taxon>Bacteria</taxon>
        <taxon>Candidatus Gribaldobacteria</taxon>
    </lineage>
</organism>
<dbReference type="PANTHER" id="PTHR43464:SF19">
    <property type="entry name" value="UBIQUINONE BIOSYNTHESIS O-METHYLTRANSFERASE, MITOCHONDRIAL"/>
    <property type="match status" value="1"/>
</dbReference>
<evidence type="ECO:0000256" key="2">
    <source>
        <dbReference type="ARBA" id="ARBA00022679"/>
    </source>
</evidence>
<dbReference type="InterPro" id="IPR029063">
    <property type="entry name" value="SAM-dependent_MTases_sf"/>
</dbReference>
<dbReference type="Gene3D" id="3.40.50.150">
    <property type="entry name" value="Vaccinia Virus protein VP39"/>
    <property type="match status" value="1"/>
</dbReference>
<evidence type="ECO:0000256" key="1">
    <source>
        <dbReference type="ARBA" id="ARBA00022603"/>
    </source>
</evidence>
<dbReference type="GO" id="GO:0032259">
    <property type="term" value="P:methylation"/>
    <property type="evidence" value="ECO:0007669"/>
    <property type="project" value="UniProtKB-KW"/>
</dbReference>
<dbReference type="SUPFAM" id="SSF53335">
    <property type="entry name" value="S-adenosyl-L-methionine-dependent methyltransferases"/>
    <property type="match status" value="1"/>
</dbReference>
<reference evidence="6" key="1">
    <citation type="submission" date="2017-09" db="EMBL/GenBank/DDBJ databases">
        <title>Depth-based differentiation of microbial function through sediment-hosted aquifers and enrichment of novel symbionts in the deep terrestrial subsurface.</title>
        <authorList>
            <person name="Probst A.J."/>
            <person name="Ladd B."/>
            <person name="Jarett J.K."/>
            <person name="Geller-Mcgrath D.E."/>
            <person name="Sieber C.M.K."/>
            <person name="Emerson J.B."/>
            <person name="Anantharaman K."/>
            <person name="Thomas B.C."/>
            <person name="Malmstrom R."/>
            <person name="Stieglmeier M."/>
            <person name="Klingl A."/>
            <person name="Woyke T."/>
            <person name="Ryan C.M."/>
            <person name="Banfield J.F."/>
        </authorList>
    </citation>
    <scope>NUCLEOTIDE SEQUENCE [LARGE SCALE GENOMIC DNA]</scope>
</reference>